<sequence>MTTRVALHHKSRYLFDRSVVLSPHEIRLRPAAHCRTPILGYSLQVLPGKHFVNWQQDVYGNFVARLTFTEPTVALDVTVDLIVDMTVINPFDFFVEPWAEHYPFAYPDVMKAELAPFLEAAPLDKHFRKWLAEFTQAMPKDLTINDFLVRINQKVQSSVSYLIRMEPGVQTPEETLSNGSGSCRDSAWLLVQALRHLGIAARFVSGYLIQLVADQPSLDGPSGPTADFTDLHAWCEAFIPGGGWIGLDATSGLLAGEGHIPLAATAQPTSAAPITGMTSVCESELIVEMSVTRIHEDPRVTKPYTETQWQAIQSLGYWVDSELQANDVRLTQGGEPTFVSIDNMDAPEWNTDALGDQKWVLAQDLMARLSRQFAQGGVRYYGQGKWYPGEPLPRWALSVFWRTDGVPVWHDPELMAENPKPDAQPIPKARAYHFAHLLASRLQLSTDYVIPAYEDPLLALSMETALPVNLDPMKIDLKDTGKRGQVSRKLQSGLGDIVGYVLPLKALDSSKTQWASSLWPLRTERLFLLGGDSPLGLRLPLDSLPWVHPKAQPVNFPVDPFASRQVLGDYPRTPASLKLNPAEPPPAQINPEEVIHTALALEVRNGVLYVFMPPITTLEAWLELVSAIEFCAKTLKQPIRIEGYTPPRDPRLQSLSVTPDPGVIEVNIHPASDWSTLEQNMHLLYESARLARLGAEKFMLDGRHTGTGGGNHVTLGGATPADSPFLRRPDLLKSLLTYWQQHPALSYLFSGQFIGPTSQAPRVDEARDDTLGELEIAFQHLDLAFPSGTESDQPWLIDRLLRHLLVDLTGNTHRAEFCIDKLYSPDSSTGRLGLLELRAFEMPPHQRMNLVQSLLLRALVARFWKTPLHSRLVDWGTSLHDRFMLPHFIEQDMRDICTDLRESGYAFDDAWFLPFLEFRFPRYGSVTYDGVIIEIRQAIEPWHVLGEEMAAGGTARYVDSSIERVQIKVQNLIGNRHYVTCNGRRVPLHPTGVPGEFVAGVRFKAWAPYSALHPTIGVQAPLRFDLVDGWNNRALGGCTYHVSHPGGRSYDTFPINALEAEARRRSRFWDHGHTPGQFTVPQEQINPRFPLTLDLRWQPS</sequence>
<dbReference type="Gene3D" id="3.10.620.30">
    <property type="match status" value="1"/>
</dbReference>
<dbReference type="PANTHER" id="PTHR33490">
    <property type="entry name" value="BLR5614 PROTEIN-RELATED"/>
    <property type="match status" value="1"/>
</dbReference>
<dbReference type="OrthoDB" id="9804872at2"/>
<organism evidence="2 3">
    <name type="scientific">Halothiobacillus neapolitanus (strain ATCC 23641 / DSM 15147 / CIP 104769 / NCIMB 8539 / c2)</name>
    <name type="common">Thiobacillus neapolitanus</name>
    <dbReference type="NCBI Taxonomy" id="555778"/>
    <lineage>
        <taxon>Bacteria</taxon>
        <taxon>Pseudomonadati</taxon>
        <taxon>Pseudomonadota</taxon>
        <taxon>Gammaproteobacteria</taxon>
        <taxon>Chromatiales</taxon>
        <taxon>Halothiobacillaceae</taxon>
        <taxon>Halothiobacillus</taxon>
    </lineage>
</organism>
<dbReference type="InterPro" id="IPR018667">
    <property type="entry name" value="DUF2126"/>
</dbReference>
<dbReference type="InterPro" id="IPR013589">
    <property type="entry name" value="Bac_transglu_N"/>
</dbReference>
<evidence type="ECO:0000313" key="2">
    <source>
        <dbReference type="EMBL" id="ACX96144.1"/>
    </source>
</evidence>
<dbReference type="eggNOG" id="COG1305">
    <property type="taxonomic scope" value="Bacteria"/>
</dbReference>
<dbReference type="InterPro" id="IPR002931">
    <property type="entry name" value="Transglutaminase-like"/>
</dbReference>
<dbReference type="PANTHER" id="PTHR33490:SF1">
    <property type="entry name" value="SLL1233 PROTEIN"/>
    <property type="match status" value="1"/>
</dbReference>
<dbReference type="EMBL" id="CP001801">
    <property type="protein sequence ID" value="ACX96144.1"/>
    <property type="molecule type" value="Genomic_DNA"/>
</dbReference>
<dbReference type="Proteomes" id="UP000009102">
    <property type="component" value="Chromosome"/>
</dbReference>
<dbReference type="Pfam" id="PF08379">
    <property type="entry name" value="Bact_transglu_N"/>
    <property type="match status" value="1"/>
</dbReference>
<dbReference type="SUPFAM" id="SSF54001">
    <property type="entry name" value="Cysteine proteinases"/>
    <property type="match status" value="1"/>
</dbReference>
<dbReference type="eggNOG" id="COG4196">
    <property type="taxonomic scope" value="Bacteria"/>
</dbReference>
<dbReference type="Pfam" id="PF09899">
    <property type="entry name" value="DUF2126"/>
    <property type="match status" value="1"/>
</dbReference>
<dbReference type="STRING" id="555778.Hneap_1309"/>
<protein>
    <recommendedName>
        <fullName evidence="1">Transglutaminase-like domain-containing protein</fullName>
    </recommendedName>
</protein>
<name>D0L0C1_HALNC</name>
<reference evidence="2 3" key="1">
    <citation type="submission" date="2009-10" db="EMBL/GenBank/DDBJ databases">
        <title>Complete sequence of Halothiobacillus neapolitanus c2.</title>
        <authorList>
            <consortium name="US DOE Joint Genome Institute"/>
            <person name="Lucas S."/>
            <person name="Copeland A."/>
            <person name="Lapidus A."/>
            <person name="Glavina del Rio T."/>
            <person name="Tice H."/>
            <person name="Bruce D."/>
            <person name="Goodwin L."/>
            <person name="Pitluck S."/>
            <person name="Davenport K."/>
            <person name="Brettin T."/>
            <person name="Detter J.C."/>
            <person name="Han C."/>
            <person name="Tapia R."/>
            <person name="Larimer F."/>
            <person name="Land M."/>
            <person name="Hauser L."/>
            <person name="Kyrpides N."/>
            <person name="Mikhailova N."/>
            <person name="Kerfeld C."/>
            <person name="Cannon G."/>
            <person name="Heinhort S."/>
        </authorList>
    </citation>
    <scope>NUCLEOTIDE SEQUENCE [LARGE SCALE GENOMIC DNA]</scope>
    <source>
        <strain evidence="3">ATCC 23641 / c2</strain>
    </source>
</reference>
<dbReference type="SMART" id="SM00460">
    <property type="entry name" value="TGc"/>
    <property type="match status" value="1"/>
</dbReference>
<dbReference type="HOGENOM" id="CLU_008973_4_0_6"/>
<evidence type="ECO:0000259" key="1">
    <source>
        <dbReference type="SMART" id="SM00460"/>
    </source>
</evidence>
<dbReference type="Pfam" id="PF01841">
    <property type="entry name" value="Transglut_core"/>
    <property type="match status" value="1"/>
</dbReference>
<dbReference type="RefSeq" id="WP_012824178.1">
    <property type="nucleotide sequence ID" value="NC_013422.1"/>
</dbReference>
<dbReference type="InterPro" id="IPR038765">
    <property type="entry name" value="Papain-like_cys_pep_sf"/>
</dbReference>
<keyword evidence="3" id="KW-1185">Reference proteome</keyword>
<dbReference type="AlphaFoldDB" id="D0L0C1"/>
<feature type="domain" description="Transglutaminase-like" evidence="1">
    <location>
        <begin position="175"/>
        <end position="251"/>
    </location>
</feature>
<accession>D0L0C1</accession>
<gene>
    <name evidence="2" type="ordered locus">Hneap_1309</name>
</gene>
<dbReference type="KEGG" id="hna:Hneap_1309"/>
<evidence type="ECO:0000313" key="3">
    <source>
        <dbReference type="Proteomes" id="UP000009102"/>
    </source>
</evidence>
<proteinExistence type="predicted"/>